<gene>
    <name evidence="3" type="ORF">SCF082_LOCUS13040</name>
</gene>
<feature type="transmembrane region" description="Helical" evidence="2">
    <location>
        <begin position="81"/>
        <end position="98"/>
    </location>
</feature>
<feature type="compositionally biased region" description="Polar residues" evidence="1">
    <location>
        <begin position="275"/>
        <end position="289"/>
    </location>
</feature>
<evidence type="ECO:0000256" key="2">
    <source>
        <dbReference type="SAM" id="Phobius"/>
    </source>
</evidence>
<feature type="transmembrane region" description="Helical" evidence="2">
    <location>
        <begin position="51"/>
        <end position="69"/>
    </location>
</feature>
<evidence type="ECO:0000313" key="3">
    <source>
        <dbReference type="EMBL" id="CAK9016094.1"/>
    </source>
</evidence>
<keyword evidence="2" id="KW-0812">Transmembrane</keyword>
<protein>
    <submittedName>
        <fullName evidence="3">Protein ZINC INDUCED FACILITATOR-LIKE 1</fullName>
    </submittedName>
</protein>
<dbReference type="SUPFAM" id="SSF103473">
    <property type="entry name" value="MFS general substrate transporter"/>
    <property type="match status" value="1"/>
</dbReference>
<dbReference type="Proteomes" id="UP001642464">
    <property type="component" value="Unassembled WGS sequence"/>
</dbReference>
<organism evidence="3 4">
    <name type="scientific">Durusdinium trenchii</name>
    <dbReference type="NCBI Taxonomy" id="1381693"/>
    <lineage>
        <taxon>Eukaryota</taxon>
        <taxon>Sar</taxon>
        <taxon>Alveolata</taxon>
        <taxon>Dinophyceae</taxon>
        <taxon>Suessiales</taxon>
        <taxon>Symbiodiniaceae</taxon>
        <taxon>Durusdinium</taxon>
    </lineage>
</organism>
<proteinExistence type="predicted"/>
<keyword evidence="2" id="KW-1133">Transmembrane helix</keyword>
<name>A0ABP0JNS4_9DINO</name>
<feature type="transmembrane region" description="Helical" evidence="2">
    <location>
        <begin position="104"/>
        <end position="129"/>
    </location>
</feature>
<evidence type="ECO:0000256" key="1">
    <source>
        <dbReference type="SAM" id="MobiDB-lite"/>
    </source>
</evidence>
<dbReference type="EMBL" id="CAXAMM010008014">
    <property type="protein sequence ID" value="CAK9016094.1"/>
    <property type="molecule type" value="Genomic_DNA"/>
</dbReference>
<evidence type="ECO:0000313" key="4">
    <source>
        <dbReference type="Proteomes" id="UP001642464"/>
    </source>
</evidence>
<feature type="non-terminal residue" evidence="3">
    <location>
        <position position="1"/>
    </location>
</feature>
<feature type="transmembrane region" description="Helical" evidence="2">
    <location>
        <begin position="12"/>
        <end position="31"/>
    </location>
</feature>
<keyword evidence="4" id="KW-1185">Reference proteome</keyword>
<sequence length="492" mass="54416">VRSSRWWRLLMGRETSILIFGSMAFNFSVGVTEGPEVVFFKDYFGYTQSDMSNLLIVSCLAALVLTPILPVLNTYLGERQACVSGCIGVGLSTLFLVLGTGHKWVPAFCSGISVGLFGSMTGLGFMAMVHMCCPKDRLGTFLGIKSFFDSLSGTLSPAFGGWLYTRDHFLPYGLSCGLAAVTAGVFASFAPLQEKHKIIEQEEVEPMIGKELESDEVGIRIRRKDPQMGLGTASPALPPWQGAYIQLYSKHRVACDEDVHPMCPLREHETLLTPQRSQFDPASLTSLPSPSGEGDETYMMQTAWIAAMQEDEDEFLRAADALVQAGGAGESRYPAMLMLDSADPGRTDVVRHYLRSDNEIPVLCQSFLNGRANLQSVLVDGRYPPVGVAVLFELVFPEQDCLGRYYCYVLYQGRRFLHHHDIELWPGSFLRLYAWFRDDDACSTDCGPLSDSQELSEAESLFFLHHGMKIEMLPLCCFRCGVAGGLLLPTHL</sequence>
<feature type="region of interest" description="Disordered" evidence="1">
    <location>
        <begin position="275"/>
        <end position="295"/>
    </location>
</feature>
<comment type="caution">
    <text evidence="3">The sequence shown here is derived from an EMBL/GenBank/DDBJ whole genome shotgun (WGS) entry which is preliminary data.</text>
</comment>
<reference evidence="3 4" key="1">
    <citation type="submission" date="2024-02" db="EMBL/GenBank/DDBJ databases">
        <authorList>
            <person name="Chen Y."/>
            <person name="Shah S."/>
            <person name="Dougan E. K."/>
            <person name="Thang M."/>
            <person name="Chan C."/>
        </authorList>
    </citation>
    <scope>NUCLEOTIDE SEQUENCE [LARGE SCALE GENOMIC DNA]</scope>
</reference>
<dbReference type="CDD" id="cd06174">
    <property type="entry name" value="MFS"/>
    <property type="match status" value="1"/>
</dbReference>
<feature type="transmembrane region" description="Helical" evidence="2">
    <location>
        <begin position="169"/>
        <end position="192"/>
    </location>
</feature>
<accession>A0ABP0JNS4</accession>
<dbReference type="InterPro" id="IPR011701">
    <property type="entry name" value="MFS"/>
</dbReference>
<dbReference type="InterPro" id="IPR036259">
    <property type="entry name" value="MFS_trans_sf"/>
</dbReference>
<dbReference type="Gene3D" id="1.20.1250.20">
    <property type="entry name" value="MFS general substrate transporter like domains"/>
    <property type="match status" value="1"/>
</dbReference>
<keyword evidence="2" id="KW-0472">Membrane</keyword>
<dbReference type="Pfam" id="PF07690">
    <property type="entry name" value="MFS_1"/>
    <property type="match status" value="1"/>
</dbReference>